<protein>
    <submittedName>
        <fullName evidence="1">Uncharacterized protein</fullName>
    </submittedName>
</protein>
<keyword evidence="2" id="KW-1185">Reference proteome</keyword>
<accession>A0A1D3D1T9</accession>
<dbReference type="Proteomes" id="UP000095192">
    <property type="component" value="Unassembled WGS sequence"/>
</dbReference>
<reference evidence="1 2" key="1">
    <citation type="journal article" date="2016" name="BMC Genomics">
        <title>Comparative genomics reveals Cyclospora cayetanensis possesses coccidia-like metabolism and invasion components but unique surface antigens.</title>
        <authorList>
            <person name="Liu S."/>
            <person name="Wang L."/>
            <person name="Zheng H."/>
            <person name="Xu Z."/>
            <person name="Roellig D.M."/>
            <person name="Li N."/>
            <person name="Frace M.A."/>
            <person name="Tang K."/>
            <person name="Arrowood M.J."/>
            <person name="Moss D.M."/>
            <person name="Zhang L."/>
            <person name="Feng Y."/>
            <person name="Xiao L."/>
        </authorList>
    </citation>
    <scope>NUCLEOTIDE SEQUENCE [LARGE SCALE GENOMIC DNA]</scope>
    <source>
        <strain evidence="1 2">CHN_HEN01</strain>
    </source>
</reference>
<dbReference type="EMBL" id="JROU02001104">
    <property type="protein sequence ID" value="OEH77403.1"/>
    <property type="molecule type" value="Genomic_DNA"/>
</dbReference>
<dbReference type="AlphaFoldDB" id="A0A1D3D1T9"/>
<proteinExistence type="predicted"/>
<name>A0A1D3D1T9_9EIME</name>
<comment type="caution">
    <text evidence="1">The sequence shown here is derived from an EMBL/GenBank/DDBJ whole genome shotgun (WGS) entry which is preliminary data.</text>
</comment>
<organism evidence="1 2">
    <name type="scientific">Cyclospora cayetanensis</name>
    <dbReference type="NCBI Taxonomy" id="88456"/>
    <lineage>
        <taxon>Eukaryota</taxon>
        <taxon>Sar</taxon>
        <taxon>Alveolata</taxon>
        <taxon>Apicomplexa</taxon>
        <taxon>Conoidasida</taxon>
        <taxon>Coccidia</taxon>
        <taxon>Eucoccidiorida</taxon>
        <taxon>Eimeriorina</taxon>
        <taxon>Eimeriidae</taxon>
        <taxon>Cyclospora</taxon>
    </lineage>
</organism>
<sequence length="101" mass="11355">MPPCRHQGDPQPCMSRHKRHNKLFKAERGATQGKGDVVARIGGSAAAAAAPASSTRRSCLTRQLIGYRFGIFVFESLFEVRFFLLHWLGSTSLQRQQRLQQ</sequence>
<dbReference type="InParanoid" id="A0A1D3D1T9"/>
<gene>
    <name evidence="1" type="ORF">cyc_02221</name>
</gene>
<dbReference type="VEuPathDB" id="ToxoDB:cyc_02221"/>
<evidence type="ECO:0000313" key="1">
    <source>
        <dbReference type="EMBL" id="OEH77403.1"/>
    </source>
</evidence>
<evidence type="ECO:0000313" key="2">
    <source>
        <dbReference type="Proteomes" id="UP000095192"/>
    </source>
</evidence>